<dbReference type="GO" id="GO:0046210">
    <property type="term" value="P:nitric oxide catabolic process"/>
    <property type="evidence" value="ECO:0007669"/>
    <property type="project" value="TreeGrafter"/>
</dbReference>
<gene>
    <name evidence="3" type="primary">vhb</name>
    <name evidence="3" type="ORF">DSM104635_01173</name>
</gene>
<dbReference type="KEGG" id="tsv:DSM104635_01173"/>
<evidence type="ECO:0000313" key="3">
    <source>
        <dbReference type="EMBL" id="QGZ94355.1"/>
    </source>
</evidence>
<proteinExistence type="inferred from homology"/>
<accession>A0A6I6MHH8</accession>
<dbReference type="GO" id="GO:0071500">
    <property type="term" value="P:cellular response to nitrosative stress"/>
    <property type="evidence" value="ECO:0007669"/>
    <property type="project" value="TreeGrafter"/>
</dbReference>
<dbReference type="PANTHER" id="PTHR43396">
    <property type="entry name" value="FLAVOHEMOPROTEIN"/>
    <property type="match status" value="1"/>
</dbReference>
<sequence length="146" mass="16381">MDPQQAALVQRTFERAARIGPHFSATFYNELFLIEPPLKRMFSGDMIRQGEQLMMFLAYIVQGLDRLDAILPAVRELGVRHVGYGVEARHYAIVGTALMRTFRHELGPDFTPEARLAWTTAYKLMSDAMCEAAYGVSASPAASLQR</sequence>
<evidence type="ECO:0000259" key="2">
    <source>
        <dbReference type="PROSITE" id="PS01033"/>
    </source>
</evidence>
<evidence type="ECO:0000256" key="1">
    <source>
        <dbReference type="RuleBase" id="RU000356"/>
    </source>
</evidence>
<dbReference type="EMBL" id="CP047045">
    <property type="protein sequence ID" value="QGZ94355.1"/>
    <property type="molecule type" value="Genomic_DNA"/>
</dbReference>
<evidence type="ECO:0000313" key="4">
    <source>
        <dbReference type="Proteomes" id="UP000431269"/>
    </source>
</evidence>
<comment type="similarity">
    <text evidence="1">Belongs to the globin family.</text>
</comment>
<dbReference type="RefSeq" id="WP_158765303.1">
    <property type="nucleotide sequence ID" value="NZ_CP047045.1"/>
</dbReference>
<reference evidence="4" key="1">
    <citation type="submission" date="2019-12" db="EMBL/GenBank/DDBJ databases">
        <title>Complete genome of Terracaulis silvestris 0127_4.</title>
        <authorList>
            <person name="Vieira S."/>
            <person name="Riedel T."/>
            <person name="Sproer C."/>
            <person name="Pascual J."/>
            <person name="Boedeker C."/>
            <person name="Overmann J."/>
        </authorList>
    </citation>
    <scope>NUCLEOTIDE SEQUENCE [LARGE SCALE GENOMIC DNA]</scope>
    <source>
        <strain evidence="4">0127_4</strain>
    </source>
</reference>
<dbReference type="InterPro" id="IPR000971">
    <property type="entry name" value="Globin"/>
</dbReference>
<keyword evidence="1" id="KW-0349">Heme</keyword>
<dbReference type="GO" id="GO:0008941">
    <property type="term" value="F:nitric oxide dioxygenase NAD(P)H activity"/>
    <property type="evidence" value="ECO:0007669"/>
    <property type="project" value="TreeGrafter"/>
</dbReference>
<dbReference type="PANTHER" id="PTHR43396:SF6">
    <property type="entry name" value="ABL201WP"/>
    <property type="match status" value="1"/>
</dbReference>
<name>A0A6I6MHH8_9CAUL</name>
<keyword evidence="1" id="KW-0479">Metal-binding</keyword>
<dbReference type="AlphaFoldDB" id="A0A6I6MHH8"/>
<protein>
    <submittedName>
        <fullName evidence="3">Soluble cytochrome O</fullName>
    </submittedName>
</protein>
<dbReference type="Pfam" id="PF00042">
    <property type="entry name" value="Globin"/>
    <property type="match status" value="1"/>
</dbReference>
<keyword evidence="4" id="KW-1185">Reference proteome</keyword>
<keyword evidence="1" id="KW-0813">Transport</keyword>
<dbReference type="PROSITE" id="PS01033">
    <property type="entry name" value="GLOBIN"/>
    <property type="match status" value="1"/>
</dbReference>
<dbReference type="GO" id="GO:0005344">
    <property type="term" value="F:oxygen carrier activity"/>
    <property type="evidence" value="ECO:0007669"/>
    <property type="project" value="UniProtKB-KW"/>
</dbReference>
<keyword evidence="1" id="KW-0408">Iron</keyword>
<dbReference type="GO" id="GO:0071949">
    <property type="term" value="F:FAD binding"/>
    <property type="evidence" value="ECO:0007669"/>
    <property type="project" value="TreeGrafter"/>
</dbReference>
<keyword evidence="1" id="KW-0561">Oxygen transport</keyword>
<dbReference type="PRINTS" id="PR01907">
    <property type="entry name" value="WORMGLOBIN"/>
</dbReference>
<dbReference type="Proteomes" id="UP000431269">
    <property type="component" value="Chromosome"/>
</dbReference>
<organism evidence="3 4">
    <name type="scientific">Terricaulis silvestris</name>
    <dbReference type="NCBI Taxonomy" id="2686094"/>
    <lineage>
        <taxon>Bacteria</taxon>
        <taxon>Pseudomonadati</taxon>
        <taxon>Pseudomonadota</taxon>
        <taxon>Alphaproteobacteria</taxon>
        <taxon>Caulobacterales</taxon>
        <taxon>Caulobacteraceae</taxon>
        <taxon>Terricaulis</taxon>
    </lineage>
</organism>
<dbReference type="InterPro" id="IPR009050">
    <property type="entry name" value="Globin-like_sf"/>
</dbReference>
<dbReference type="InterPro" id="IPR012292">
    <property type="entry name" value="Globin/Proto"/>
</dbReference>
<dbReference type="Gene3D" id="1.10.490.10">
    <property type="entry name" value="Globins"/>
    <property type="match status" value="1"/>
</dbReference>
<dbReference type="GO" id="GO:0019825">
    <property type="term" value="F:oxygen binding"/>
    <property type="evidence" value="ECO:0007669"/>
    <property type="project" value="InterPro"/>
</dbReference>
<feature type="domain" description="Globin" evidence="2">
    <location>
        <begin position="1"/>
        <end position="134"/>
    </location>
</feature>
<dbReference type="SUPFAM" id="SSF46458">
    <property type="entry name" value="Globin-like"/>
    <property type="match status" value="1"/>
</dbReference>
<dbReference type="GO" id="GO:0020037">
    <property type="term" value="F:heme binding"/>
    <property type="evidence" value="ECO:0007669"/>
    <property type="project" value="InterPro"/>
</dbReference>